<dbReference type="InterPro" id="IPR002213">
    <property type="entry name" value="UDP_glucos_trans"/>
</dbReference>
<dbReference type="Pfam" id="PF00201">
    <property type="entry name" value="UDPGT"/>
    <property type="match status" value="1"/>
</dbReference>
<keyword evidence="2 3" id="KW-0808">Transferase</keyword>
<reference evidence="5 6" key="1">
    <citation type="journal article" date="2019" name="Sci. Rep.">
        <title>A high-quality genome of Eragrostis curvula grass provides insights into Poaceae evolution and supports new strategies to enhance forage quality.</title>
        <authorList>
            <person name="Carballo J."/>
            <person name="Santos B.A.C.M."/>
            <person name="Zappacosta D."/>
            <person name="Garbus I."/>
            <person name="Selva J.P."/>
            <person name="Gallo C.A."/>
            <person name="Diaz A."/>
            <person name="Albertini E."/>
            <person name="Caccamo M."/>
            <person name="Echenique V."/>
        </authorList>
    </citation>
    <scope>NUCLEOTIDE SEQUENCE [LARGE SCALE GENOMIC DNA]</scope>
    <source>
        <strain evidence="6">cv. Victoria</strain>
        <tissue evidence="5">Leaf</tissue>
    </source>
</reference>
<dbReference type="OrthoDB" id="5835829at2759"/>
<dbReference type="InterPro" id="IPR035595">
    <property type="entry name" value="UDP_glycos_trans_CS"/>
</dbReference>
<evidence type="ECO:0000256" key="1">
    <source>
        <dbReference type="ARBA" id="ARBA00009995"/>
    </source>
</evidence>
<evidence type="ECO:0000256" key="2">
    <source>
        <dbReference type="ARBA" id="ARBA00022679"/>
    </source>
</evidence>
<proteinExistence type="inferred from homology"/>
<dbReference type="PANTHER" id="PTHR48049:SF71">
    <property type="entry name" value="OS03G0757000 PROTEIN"/>
    <property type="match status" value="1"/>
</dbReference>
<evidence type="ECO:0000256" key="3">
    <source>
        <dbReference type="RuleBase" id="RU003718"/>
    </source>
</evidence>
<evidence type="ECO:0000313" key="5">
    <source>
        <dbReference type="EMBL" id="TVU03876.1"/>
    </source>
</evidence>
<name>A0A5J9SXX8_9POAL</name>
<evidence type="ECO:0000313" key="6">
    <source>
        <dbReference type="Proteomes" id="UP000324897"/>
    </source>
</evidence>
<keyword evidence="3" id="KW-0328">Glycosyltransferase</keyword>
<dbReference type="Proteomes" id="UP000324897">
    <property type="component" value="Unassembled WGS sequence"/>
</dbReference>
<gene>
    <name evidence="5" type="ORF">EJB05_50568</name>
</gene>
<accession>A0A5J9SXX8</accession>
<dbReference type="PANTHER" id="PTHR48049">
    <property type="entry name" value="GLYCOSYLTRANSFERASE"/>
    <property type="match status" value="1"/>
</dbReference>
<protein>
    <recommendedName>
        <fullName evidence="4">Glycosyltransferase</fullName>
        <ecNumber evidence="4">2.4.1.-</ecNumber>
    </recommendedName>
</protein>
<dbReference type="InterPro" id="IPR050481">
    <property type="entry name" value="UDP-glycosyltransf_plant"/>
</dbReference>
<dbReference type="SUPFAM" id="SSF53756">
    <property type="entry name" value="UDP-Glycosyltransferase/glycogen phosphorylase"/>
    <property type="match status" value="1"/>
</dbReference>
<feature type="non-terminal residue" evidence="5">
    <location>
        <position position="1"/>
    </location>
</feature>
<keyword evidence="6" id="KW-1185">Reference proteome</keyword>
<organism evidence="5 6">
    <name type="scientific">Eragrostis curvula</name>
    <name type="common">weeping love grass</name>
    <dbReference type="NCBI Taxonomy" id="38414"/>
    <lineage>
        <taxon>Eukaryota</taxon>
        <taxon>Viridiplantae</taxon>
        <taxon>Streptophyta</taxon>
        <taxon>Embryophyta</taxon>
        <taxon>Tracheophyta</taxon>
        <taxon>Spermatophyta</taxon>
        <taxon>Magnoliopsida</taxon>
        <taxon>Liliopsida</taxon>
        <taxon>Poales</taxon>
        <taxon>Poaceae</taxon>
        <taxon>PACMAD clade</taxon>
        <taxon>Chloridoideae</taxon>
        <taxon>Eragrostideae</taxon>
        <taxon>Eragrostidinae</taxon>
        <taxon>Eragrostis</taxon>
    </lineage>
</organism>
<dbReference type="GO" id="GO:0035251">
    <property type="term" value="F:UDP-glucosyltransferase activity"/>
    <property type="evidence" value="ECO:0007669"/>
    <property type="project" value="InterPro"/>
</dbReference>
<dbReference type="FunFam" id="3.40.50.2000:FF:000037">
    <property type="entry name" value="Glycosyltransferase"/>
    <property type="match status" value="1"/>
</dbReference>
<sequence>MAEISKESSLHLVVFPWLAFGHITPFMELSKQLTKHGHVVSFVSTPRNIARLKEPIAGDDEFAARIRLVPLPLPNDVEGLPDGAESTADLPPEKSELLEVAFDGLAPRFSAFLADLCNKKKPDWIIVDYAHHWLPAIADEHGVPCALFMTFPATMACSPTPRPRYEAAWLAGAQRPTASGVSGADRFMETARRCRALVFRTADEFDGPLCPALAGVFRLPALPAGMLAPQLDDAAAIVDVDANDGELMRWLDEQPEGSVLYAAFGSEAPLTAAHVREVALGLELAGVRFLWALRRRSAELLPAGFERRVSESGRGLVRAGWVPQLRVLAHAAVGAFMTHGGMSSVVEGLLFGRRLLLLPLFGDQGHTARAMAARRVGVQVHRNEDDGSFGAEDVAAAVRRVMADSEEGEVFSGNANELREVLRDRARQERYIDELAQSLRQLARK</sequence>
<dbReference type="EC" id="2.4.1.-" evidence="4"/>
<dbReference type="CDD" id="cd03784">
    <property type="entry name" value="GT1_Gtf-like"/>
    <property type="match status" value="1"/>
</dbReference>
<dbReference type="Gene3D" id="3.40.50.2000">
    <property type="entry name" value="Glycogen Phosphorylase B"/>
    <property type="match status" value="2"/>
</dbReference>
<dbReference type="PROSITE" id="PS00375">
    <property type="entry name" value="UDPGT"/>
    <property type="match status" value="1"/>
</dbReference>
<evidence type="ECO:0000256" key="4">
    <source>
        <dbReference type="RuleBase" id="RU362057"/>
    </source>
</evidence>
<dbReference type="Gramene" id="TVU03876">
    <property type="protein sequence ID" value="TVU03876"/>
    <property type="gene ID" value="EJB05_50568"/>
</dbReference>
<dbReference type="AlphaFoldDB" id="A0A5J9SXX8"/>
<comment type="similarity">
    <text evidence="1 3">Belongs to the UDP-glycosyltransferase family.</text>
</comment>
<dbReference type="EMBL" id="RWGY01000135">
    <property type="protein sequence ID" value="TVU03876.1"/>
    <property type="molecule type" value="Genomic_DNA"/>
</dbReference>
<comment type="caution">
    <text evidence="5">The sequence shown here is derived from an EMBL/GenBank/DDBJ whole genome shotgun (WGS) entry which is preliminary data.</text>
</comment>